<comment type="caution">
    <text evidence="1">The sequence shown here is derived from an EMBL/GenBank/DDBJ whole genome shotgun (WGS) entry which is preliminary data.</text>
</comment>
<protein>
    <recommendedName>
        <fullName evidence="3">Expansin-like EG45 domain-containing protein</fullName>
    </recommendedName>
</protein>
<name>A0AA39TW93_ARMTA</name>
<dbReference type="RefSeq" id="XP_060336197.1">
    <property type="nucleotide sequence ID" value="XM_060476027.1"/>
</dbReference>
<keyword evidence="2" id="KW-1185">Reference proteome</keyword>
<reference evidence="1" key="1">
    <citation type="submission" date="2023-06" db="EMBL/GenBank/DDBJ databases">
        <authorList>
            <consortium name="Lawrence Berkeley National Laboratory"/>
            <person name="Ahrendt S."/>
            <person name="Sahu N."/>
            <person name="Indic B."/>
            <person name="Wong-Bajracharya J."/>
            <person name="Merenyi Z."/>
            <person name="Ke H.-M."/>
            <person name="Monk M."/>
            <person name="Kocsube S."/>
            <person name="Drula E."/>
            <person name="Lipzen A."/>
            <person name="Balint B."/>
            <person name="Henrissat B."/>
            <person name="Andreopoulos B."/>
            <person name="Martin F.M."/>
            <person name="Harder C.B."/>
            <person name="Rigling D."/>
            <person name="Ford K.L."/>
            <person name="Foster G.D."/>
            <person name="Pangilinan J."/>
            <person name="Papanicolaou A."/>
            <person name="Barry K."/>
            <person name="LaButti K."/>
            <person name="Viragh M."/>
            <person name="Koriabine M."/>
            <person name="Yan M."/>
            <person name="Riley R."/>
            <person name="Champramary S."/>
            <person name="Plett K.L."/>
            <person name="Tsai I.J."/>
            <person name="Slot J."/>
            <person name="Sipos G."/>
            <person name="Plett J."/>
            <person name="Nagy L.G."/>
            <person name="Grigoriev I.V."/>
        </authorList>
    </citation>
    <scope>NUCLEOTIDE SEQUENCE</scope>
    <source>
        <strain evidence="1">CCBAS 213</strain>
    </source>
</reference>
<evidence type="ECO:0000313" key="1">
    <source>
        <dbReference type="EMBL" id="KAK0465149.1"/>
    </source>
</evidence>
<dbReference type="Proteomes" id="UP001175211">
    <property type="component" value="Unassembled WGS sequence"/>
</dbReference>
<organism evidence="1 2">
    <name type="scientific">Armillaria tabescens</name>
    <name type="common">Ringless honey mushroom</name>
    <name type="synonym">Agaricus tabescens</name>
    <dbReference type="NCBI Taxonomy" id="1929756"/>
    <lineage>
        <taxon>Eukaryota</taxon>
        <taxon>Fungi</taxon>
        <taxon>Dikarya</taxon>
        <taxon>Basidiomycota</taxon>
        <taxon>Agaricomycotina</taxon>
        <taxon>Agaricomycetes</taxon>
        <taxon>Agaricomycetidae</taxon>
        <taxon>Agaricales</taxon>
        <taxon>Marasmiineae</taxon>
        <taxon>Physalacriaceae</taxon>
        <taxon>Desarmillaria</taxon>
    </lineage>
</organism>
<dbReference type="EMBL" id="JAUEPS010000005">
    <property type="protein sequence ID" value="KAK0465149.1"/>
    <property type="molecule type" value="Genomic_DNA"/>
</dbReference>
<evidence type="ECO:0008006" key="3">
    <source>
        <dbReference type="Google" id="ProtNLM"/>
    </source>
</evidence>
<dbReference type="GeneID" id="85359575"/>
<evidence type="ECO:0000313" key="2">
    <source>
        <dbReference type="Proteomes" id="UP001175211"/>
    </source>
</evidence>
<proteinExistence type="predicted"/>
<sequence>MYKVSKCLQLRAASSFFGGRIVKRLASVIAVVLLAHIGTVNAVAGVTTWNDYGTQSGVACSDFLPTNSQGNNIFSATLSDLSPLWTGSRCQGSKDASKCNGHGSCVNCIGPACPGEQQCGHCFNIRCTRSLDHETSGSCTGNTVKDACPSTHPANYCKVASVPDDEACEASGVNAFDIAITAKSILSSFQGNLNIDIEVTSC</sequence>
<dbReference type="AlphaFoldDB" id="A0AA39TW93"/>
<accession>A0AA39TW93</accession>
<gene>
    <name evidence="1" type="ORF">EV420DRAFT_1627022</name>
</gene>